<gene>
    <name evidence="4" type="ORF">RJ641_005874</name>
</gene>
<reference evidence="4 5" key="1">
    <citation type="submission" date="2023-12" db="EMBL/GenBank/DDBJ databases">
        <title>A high-quality genome assembly for Dillenia turbinata (Dilleniales).</title>
        <authorList>
            <person name="Chanderbali A."/>
        </authorList>
    </citation>
    <scope>NUCLEOTIDE SEQUENCE [LARGE SCALE GENOMIC DNA]</scope>
    <source>
        <strain evidence="4">LSX21</strain>
        <tissue evidence="4">Leaf</tissue>
    </source>
</reference>
<evidence type="ECO:0000259" key="3">
    <source>
        <dbReference type="Pfam" id="PF14381"/>
    </source>
</evidence>
<evidence type="ECO:0000313" key="4">
    <source>
        <dbReference type="EMBL" id="KAK6927283.1"/>
    </source>
</evidence>
<dbReference type="InterPro" id="IPR052441">
    <property type="entry name" value="Armadillo-Ser/Thr_Kinase"/>
</dbReference>
<keyword evidence="1" id="KW-0677">Repeat</keyword>
<evidence type="ECO:0000313" key="5">
    <source>
        <dbReference type="Proteomes" id="UP001370490"/>
    </source>
</evidence>
<accession>A0AAN8VGN6</accession>
<comment type="caution">
    <text evidence="4">The sequence shown here is derived from an EMBL/GenBank/DDBJ whole genome shotgun (WGS) entry which is preliminary data.</text>
</comment>
<sequence>MKHLLRKLHIGGGNLNVQNHRLSEPIPPLPSSSSSSSTTSSSTMTSRPRNVDVIGVSPSPAICTDTTSSLSVDYSFLEEEFQVQLALAISASDPLVIRDDPESVQINAAKQLSLACSPSVFPSEALPDSLSLRYWNYNFVNYDEKVSDGFYDVYGVSSNAIVQGKMPLLVDLQAISVLDSVDYEVVYVNRLLDLELQQLEDRAYCISTGCMASEHDPILSGLVQKIADLVVARMGGPVDDADEMLKRWTLRSYELRNSLNSIILPLGCLDVGLSRHRALLFKVLADRINLPCRLVKGSYYTGTDEGAVNLIKIDDGR</sequence>
<dbReference type="Pfam" id="PF14381">
    <property type="entry name" value="EDR1_CTR1_ARMC3_pept"/>
    <property type="match status" value="1"/>
</dbReference>
<dbReference type="PANTHER" id="PTHR46618">
    <property type="entry name" value="ARMADILLO REPEAT-CONTAINING PROTEIN 3"/>
    <property type="match status" value="1"/>
</dbReference>
<proteinExistence type="predicted"/>
<feature type="compositionally biased region" description="Low complexity" evidence="2">
    <location>
        <begin position="31"/>
        <end position="46"/>
    </location>
</feature>
<dbReference type="EMBL" id="JBAMMX010000014">
    <property type="protein sequence ID" value="KAK6927283.1"/>
    <property type="molecule type" value="Genomic_DNA"/>
</dbReference>
<name>A0AAN8VGN6_9MAGN</name>
<keyword evidence="5" id="KW-1185">Reference proteome</keyword>
<evidence type="ECO:0000256" key="1">
    <source>
        <dbReference type="ARBA" id="ARBA00022737"/>
    </source>
</evidence>
<dbReference type="AlphaFoldDB" id="A0AAN8VGN6"/>
<protein>
    <recommendedName>
        <fullName evidence="3">EDR1/CTR1/ARMC3-like peptidase-like domain-containing protein</fullName>
    </recommendedName>
</protein>
<dbReference type="PANTHER" id="PTHR46618:SF1">
    <property type="entry name" value="ARMADILLO REPEAT-CONTAINING PROTEIN 3"/>
    <property type="match status" value="1"/>
</dbReference>
<dbReference type="Proteomes" id="UP001370490">
    <property type="component" value="Unassembled WGS sequence"/>
</dbReference>
<dbReference type="InterPro" id="IPR055164">
    <property type="entry name" value="EDR1/CTR1/ARMC3-like_pept-like"/>
</dbReference>
<feature type="region of interest" description="Disordered" evidence="2">
    <location>
        <begin position="16"/>
        <end position="50"/>
    </location>
</feature>
<feature type="domain" description="EDR1/CTR1/ARMC3-like peptidase-like" evidence="3">
    <location>
        <begin position="128"/>
        <end position="317"/>
    </location>
</feature>
<evidence type="ECO:0000256" key="2">
    <source>
        <dbReference type="SAM" id="MobiDB-lite"/>
    </source>
</evidence>
<organism evidence="4 5">
    <name type="scientific">Dillenia turbinata</name>
    <dbReference type="NCBI Taxonomy" id="194707"/>
    <lineage>
        <taxon>Eukaryota</taxon>
        <taxon>Viridiplantae</taxon>
        <taxon>Streptophyta</taxon>
        <taxon>Embryophyta</taxon>
        <taxon>Tracheophyta</taxon>
        <taxon>Spermatophyta</taxon>
        <taxon>Magnoliopsida</taxon>
        <taxon>eudicotyledons</taxon>
        <taxon>Gunneridae</taxon>
        <taxon>Pentapetalae</taxon>
        <taxon>Dilleniales</taxon>
        <taxon>Dilleniaceae</taxon>
        <taxon>Dillenia</taxon>
    </lineage>
</organism>